<feature type="region of interest" description="Disordered" evidence="4">
    <location>
        <begin position="1"/>
        <end position="28"/>
    </location>
</feature>
<keyword evidence="6" id="KW-1185">Reference proteome</keyword>
<dbReference type="GO" id="GO:0006396">
    <property type="term" value="P:RNA processing"/>
    <property type="evidence" value="ECO:0007669"/>
    <property type="project" value="InterPro"/>
</dbReference>
<keyword evidence="3" id="KW-0539">Nucleus</keyword>
<dbReference type="InterPro" id="IPR011990">
    <property type="entry name" value="TPR-like_helical_dom_sf"/>
</dbReference>
<feature type="region of interest" description="Disordered" evidence="4">
    <location>
        <begin position="281"/>
        <end position="304"/>
    </location>
</feature>
<dbReference type="InterPro" id="IPR013633">
    <property type="entry name" value="NRDE-2"/>
</dbReference>
<accession>A0A9Q1E3P0</accession>
<feature type="region of interest" description="Disordered" evidence="4">
    <location>
        <begin position="548"/>
        <end position="571"/>
    </location>
</feature>
<evidence type="ECO:0000313" key="6">
    <source>
        <dbReference type="Proteomes" id="UP001152803"/>
    </source>
</evidence>
<dbReference type="InterPro" id="IPR003107">
    <property type="entry name" value="HAT"/>
</dbReference>
<dbReference type="Gene3D" id="1.25.40.10">
    <property type="entry name" value="Tetratricopeptide repeat domain"/>
    <property type="match status" value="2"/>
</dbReference>
<evidence type="ECO:0000313" key="5">
    <source>
        <dbReference type="EMBL" id="KAJ8288998.1"/>
    </source>
</evidence>
<feature type="region of interest" description="Disordered" evidence="4">
    <location>
        <begin position="48"/>
        <end position="113"/>
    </location>
</feature>
<reference evidence="5" key="1">
    <citation type="journal article" date="2023" name="Science">
        <title>Genome structures resolve the early diversification of teleost fishes.</title>
        <authorList>
            <person name="Parey E."/>
            <person name="Louis A."/>
            <person name="Montfort J."/>
            <person name="Bouchez O."/>
            <person name="Roques C."/>
            <person name="Iampietro C."/>
            <person name="Lluch J."/>
            <person name="Castinel A."/>
            <person name="Donnadieu C."/>
            <person name="Desvignes T."/>
            <person name="Floi Bucao C."/>
            <person name="Jouanno E."/>
            <person name="Wen M."/>
            <person name="Mejri S."/>
            <person name="Dirks R."/>
            <person name="Jansen H."/>
            <person name="Henkel C."/>
            <person name="Chen W.J."/>
            <person name="Zahm M."/>
            <person name="Cabau C."/>
            <person name="Klopp C."/>
            <person name="Thompson A.W."/>
            <person name="Robinson-Rechavi M."/>
            <person name="Braasch I."/>
            <person name="Lecointre G."/>
            <person name="Bobe J."/>
            <person name="Postlethwait J.H."/>
            <person name="Berthelot C."/>
            <person name="Roest Crollius H."/>
            <person name="Guiguen Y."/>
        </authorList>
    </citation>
    <scope>NUCLEOTIDE SEQUENCE</scope>
    <source>
        <strain evidence="5">Concon-B</strain>
    </source>
</reference>
<dbReference type="AlphaFoldDB" id="A0A9Q1E3P0"/>
<evidence type="ECO:0000256" key="4">
    <source>
        <dbReference type="SAM" id="MobiDB-lite"/>
    </source>
</evidence>
<feature type="compositionally biased region" description="Acidic residues" evidence="4">
    <location>
        <begin position="556"/>
        <end position="567"/>
    </location>
</feature>
<dbReference type="CDD" id="cd22200">
    <property type="entry name" value="NRDE2_MID"/>
    <property type="match status" value="1"/>
</dbReference>
<comment type="subcellular location">
    <subcellularLocation>
        <location evidence="1">Nucleus</location>
    </subcellularLocation>
</comment>
<protein>
    <recommendedName>
        <fullName evidence="7">NRDE-2, necessary for RNA interference, domain containing</fullName>
    </recommendedName>
</protein>
<evidence type="ECO:0000256" key="1">
    <source>
        <dbReference type="ARBA" id="ARBA00004123"/>
    </source>
</evidence>
<dbReference type="SUPFAM" id="SSF48452">
    <property type="entry name" value="TPR-like"/>
    <property type="match status" value="2"/>
</dbReference>
<dbReference type="PANTHER" id="PTHR13471:SF0">
    <property type="entry name" value="NUCLEAR EXOSOME REGULATOR NRDE2"/>
    <property type="match status" value="1"/>
</dbReference>
<evidence type="ECO:0008006" key="7">
    <source>
        <dbReference type="Google" id="ProtNLM"/>
    </source>
</evidence>
<feature type="compositionally biased region" description="Basic residues" evidence="4">
    <location>
        <begin position="77"/>
        <end position="97"/>
    </location>
</feature>
<dbReference type="PANTHER" id="PTHR13471">
    <property type="entry name" value="TETRATRICOPEPTIDE-LIKE HELICAL"/>
    <property type="match status" value="1"/>
</dbReference>
<feature type="region of interest" description="Disordered" evidence="4">
    <location>
        <begin position="184"/>
        <end position="213"/>
    </location>
</feature>
<feature type="compositionally biased region" description="Basic and acidic residues" evidence="4">
    <location>
        <begin position="196"/>
        <end position="213"/>
    </location>
</feature>
<proteinExistence type="inferred from homology"/>
<gene>
    <name evidence="5" type="ORF">COCON_G00016570</name>
</gene>
<dbReference type="GO" id="GO:1902369">
    <property type="term" value="P:negative regulation of RNA catabolic process"/>
    <property type="evidence" value="ECO:0007669"/>
    <property type="project" value="TreeGrafter"/>
</dbReference>
<dbReference type="OrthoDB" id="297219at2759"/>
<dbReference type="GO" id="GO:0031048">
    <property type="term" value="P:regulatory ncRNA-mediated heterochromatin formation"/>
    <property type="evidence" value="ECO:0007669"/>
    <property type="project" value="TreeGrafter"/>
</dbReference>
<organism evidence="5 6">
    <name type="scientific">Conger conger</name>
    <name type="common">Conger eel</name>
    <name type="synonym">Muraena conger</name>
    <dbReference type="NCBI Taxonomy" id="82655"/>
    <lineage>
        <taxon>Eukaryota</taxon>
        <taxon>Metazoa</taxon>
        <taxon>Chordata</taxon>
        <taxon>Craniata</taxon>
        <taxon>Vertebrata</taxon>
        <taxon>Euteleostomi</taxon>
        <taxon>Actinopterygii</taxon>
        <taxon>Neopterygii</taxon>
        <taxon>Teleostei</taxon>
        <taxon>Anguilliformes</taxon>
        <taxon>Congridae</taxon>
        <taxon>Conger</taxon>
    </lineage>
</organism>
<evidence type="ECO:0000256" key="2">
    <source>
        <dbReference type="ARBA" id="ARBA00009265"/>
    </source>
</evidence>
<dbReference type="Proteomes" id="UP001152803">
    <property type="component" value="Unassembled WGS sequence"/>
</dbReference>
<dbReference type="FunFam" id="1.25.40.10:FF:000185">
    <property type="entry name" value="NRDE-2, necessary for RNA interference, domain-containing"/>
    <property type="match status" value="1"/>
</dbReference>
<sequence length="1164" mass="130953">MALFPAFAGLSSGNSNNEKQSKELDWLNNQSFSTDDALSLHQRAVELAEPGSQTSEISFPAVQKQRHRKEDEEDLKAKKRKKKEKKKKEKKHKKRSRAASESSGCDSDTVYPSDLLKQATDPCRQEEEECVSGSFVWLDDLQTPTDRPFCIDRKADSANWEYKSLYRADIARYRRKGSSALGLNPKTQSVSWVEPGSEKKADRKTDRRPERYYSRGARQLLSSRGLPARPGLPGPEASIVPAHFIPVPPCTEQEGQAIPQGTSWINPLGVYDPSTSLWLQGKGPAEHEKQQEAGPPGAGGAGSACSQLAVRVEHFNRRLRENPTDTPTWLEFVRFQDELTGGAGSFTGLEGEPDGRRKSLRMTLEKKVSILERALESNPTSVELKLARLMLCQELWEPATLLKEWKKLVFLHPNDAPLWRRYLLFTQSQFSTFTVSKVNAVYGKCLSTLASVQDGSMLSHPAQPGTEEAMLEILLQQCHFLRQAGHSEKAVSLFQAMLDFTFFKPDSVRELPTRQQVEFFEPFWDSGEPRIGEKGARGWKAWMHQQERGGWLVPNDPEDDDDDEEDSSEVKDKSWPKWRIWLDVEASRESNHWLPWRPDKSKGQTEEDCEDPDRQVLFDDLGPSMIRLCSPELRFQLVGSFLQFLGLPGEGWYQGPSWSCLLDNTSLLEEGPDAERPLTSSLLRHTGVGPVGHMTPLGSARRQTGLCKEGEEFVQLVLQQVTPLCSSREKALLSLYWIQYEKLKVMKCVQSRNKKRLKSQGKRSKKLAKRLLKEEENRGNLALWREYAHLEWLLGNLEEGRKVFDTAMALGVARGLKDPELCRLCLLYAQLEAEEARGGASPCTSSAAVYVLTKLAEGGAYAPFSGLVPPVAVLKARKSYEQAVQAALDRKAGSTNAGKNARVAELVGCFALFQYLTTGVEAATSVFSQALERLEGSGAPEDGASSDSSAWGPPSELESLCVMRALLLQHHTSTSVYPLRQLRETLTTALSSFPTNPLLWQLYLRLEKRFHSAGRARRFFHTVTKSIQSVTPQLFAICAEQRRKELVNSAVRADCYGEVFSSMPENGLSHRIRALYEKAVASEHGAHCPLLWRMYLRFLVSEGNLERGSGILYKALQEIPWVKGLYMDAVQLFPDRVQEFLDLMTEKELRLRVPMEEVDILLED</sequence>
<dbReference type="GO" id="GO:0071013">
    <property type="term" value="C:catalytic step 2 spliceosome"/>
    <property type="evidence" value="ECO:0007669"/>
    <property type="project" value="TreeGrafter"/>
</dbReference>
<dbReference type="Pfam" id="PF08424">
    <property type="entry name" value="NRDE-2"/>
    <property type="match status" value="1"/>
</dbReference>
<dbReference type="EMBL" id="JAFJMO010000001">
    <property type="protein sequence ID" value="KAJ8288998.1"/>
    <property type="molecule type" value="Genomic_DNA"/>
</dbReference>
<evidence type="ECO:0000256" key="3">
    <source>
        <dbReference type="ARBA" id="ARBA00023242"/>
    </source>
</evidence>
<comment type="caution">
    <text evidence="5">The sequence shown here is derived from an EMBL/GenBank/DDBJ whole genome shotgun (WGS) entry which is preliminary data.</text>
</comment>
<name>A0A9Q1E3P0_CONCO</name>
<comment type="similarity">
    <text evidence="2">Belongs to the NRDE2 family.</text>
</comment>
<dbReference type="SMART" id="SM00386">
    <property type="entry name" value="HAT"/>
    <property type="match status" value="3"/>
</dbReference>